<evidence type="ECO:0000256" key="4">
    <source>
        <dbReference type="ARBA" id="ARBA00022777"/>
    </source>
</evidence>
<proteinExistence type="predicted"/>
<keyword evidence="9" id="KW-1185">Reference proteome</keyword>
<dbReference type="Pfam" id="PF00069">
    <property type="entry name" value="Pkinase"/>
    <property type="match status" value="1"/>
</dbReference>
<feature type="domain" description="Protein kinase" evidence="7">
    <location>
        <begin position="1"/>
        <end position="196"/>
    </location>
</feature>
<evidence type="ECO:0000313" key="8">
    <source>
        <dbReference type="EMBL" id="GFR43980.1"/>
    </source>
</evidence>
<dbReference type="PANTHER" id="PTHR24353:SF147">
    <property type="entry name" value="CGMP-DEPENDENT SERINE_THREONIN PROTEIN KINASE-RELATED"/>
    <property type="match status" value="1"/>
</dbReference>
<evidence type="ECO:0000256" key="5">
    <source>
        <dbReference type="ARBA" id="ARBA00022840"/>
    </source>
</evidence>
<dbReference type="SMART" id="SM00220">
    <property type="entry name" value="S_TKc"/>
    <property type="match status" value="1"/>
</dbReference>
<dbReference type="InterPro" id="IPR011009">
    <property type="entry name" value="Kinase-like_dom_sf"/>
</dbReference>
<evidence type="ECO:0000256" key="6">
    <source>
        <dbReference type="SAM" id="MobiDB-lite"/>
    </source>
</evidence>
<dbReference type="PROSITE" id="PS50011">
    <property type="entry name" value="PROTEIN_KINASE_DOM"/>
    <property type="match status" value="1"/>
</dbReference>
<dbReference type="Proteomes" id="UP001054857">
    <property type="component" value="Unassembled WGS sequence"/>
</dbReference>
<dbReference type="EMBL" id="BMAR01000006">
    <property type="protein sequence ID" value="GFR43980.1"/>
    <property type="molecule type" value="Genomic_DNA"/>
</dbReference>
<keyword evidence="5" id="KW-0067">ATP-binding</keyword>
<evidence type="ECO:0000256" key="3">
    <source>
        <dbReference type="ARBA" id="ARBA00022741"/>
    </source>
</evidence>
<accession>A0AAD3DLC8</accession>
<dbReference type="InterPro" id="IPR008271">
    <property type="entry name" value="Ser/Thr_kinase_AS"/>
</dbReference>
<protein>
    <recommendedName>
        <fullName evidence="7">Protein kinase domain-containing protein</fullName>
    </recommendedName>
</protein>
<dbReference type="AlphaFoldDB" id="A0AAD3DLC8"/>
<comment type="caution">
    <text evidence="8">The sequence shown here is derived from an EMBL/GenBank/DDBJ whole genome shotgun (WGS) entry which is preliminary data.</text>
</comment>
<evidence type="ECO:0000259" key="7">
    <source>
        <dbReference type="PROSITE" id="PS50011"/>
    </source>
</evidence>
<dbReference type="GO" id="GO:0004674">
    <property type="term" value="F:protein serine/threonine kinase activity"/>
    <property type="evidence" value="ECO:0007669"/>
    <property type="project" value="UniProtKB-KW"/>
</dbReference>
<organism evidence="8 9">
    <name type="scientific">Astrephomene gubernaculifera</name>
    <dbReference type="NCBI Taxonomy" id="47775"/>
    <lineage>
        <taxon>Eukaryota</taxon>
        <taxon>Viridiplantae</taxon>
        <taxon>Chlorophyta</taxon>
        <taxon>core chlorophytes</taxon>
        <taxon>Chlorophyceae</taxon>
        <taxon>CS clade</taxon>
        <taxon>Chlamydomonadales</taxon>
        <taxon>Astrephomenaceae</taxon>
        <taxon>Astrephomene</taxon>
    </lineage>
</organism>
<keyword evidence="4" id="KW-0418">Kinase</keyword>
<dbReference type="Gene3D" id="1.10.510.10">
    <property type="entry name" value="Transferase(Phosphotransferase) domain 1"/>
    <property type="match status" value="1"/>
</dbReference>
<dbReference type="SUPFAM" id="SSF56112">
    <property type="entry name" value="Protein kinase-like (PK-like)"/>
    <property type="match status" value="1"/>
</dbReference>
<reference evidence="8 9" key="1">
    <citation type="journal article" date="2021" name="Sci. Rep.">
        <title>Genome sequencing of the multicellular alga Astrephomene provides insights into convergent evolution of germ-soma differentiation.</title>
        <authorList>
            <person name="Yamashita S."/>
            <person name="Yamamoto K."/>
            <person name="Matsuzaki R."/>
            <person name="Suzuki S."/>
            <person name="Yamaguchi H."/>
            <person name="Hirooka S."/>
            <person name="Minakuchi Y."/>
            <person name="Miyagishima S."/>
            <person name="Kawachi M."/>
            <person name="Toyoda A."/>
            <person name="Nozaki H."/>
        </authorList>
    </citation>
    <scope>NUCLEOTIDE SEQUENCE [LARGE SCALE GENOMIC DNA]</scope>
    <source>
        <strain evidence="8 9">NIES-4017</strain>
    </source>
</reference>
<evidence type="ECO:0000256" key="2">
    <source>
        <dbReference type="ARBA" id="ARBA00022679"/>
    </source>
</evidence>
<keyword evidence="2" id="KW-0808">Transferase</keyword>
<dbReference type="PANTHER" id="PTHR24353">
    <property type="entry name" value="CYCLIC NUCLEOTIDE-DEPENDENT PROTEIN KINASE"/>
    <property type="match status" value="1"/>
</dbReference>
<dbReference type="InterPro" id="IPR000719">
    <property type="entry name" value="Prot_kinase_dom"/>
</dbReference>
<keyword evidence="1" id="KW-0723">Serine/threonine-protein kinase</keyword>
<keyword evidence="3" id="KW-0547">Nucleotide-binding</keyword>
<feature type="non-terminal residue" evidence="8">
    <location>
        <position position="621"/>
    </location>
</feature>
<gene>
    <name evidence="8" type="ORF">Agub_g5124</name>
</gene>
<feature type="compositionally biased region" description="Low complexity" evidence="6">
    <location>
        <begin position="611"/>
        <end position="621"/>
    </location>
</feature>
<feature type="region of interest" description="Disordered" evidence="6">
    <location>
        <begin position="345"/>
        <end position="383"/>
    </location>
</feature>
<name>A0AAD3DLC8_9CHLO</name>
<sequence length="621" mass="63285">RIVMEWAEGGDLGSLLQTLSARRGPCMDPSRERLLMSEASARFYVACLLEALTFLHTRGLLHRDVKPANLLISSDGRAKLGDLGMVCHLDKEGCAAGRAGTPNYMAPEVWAYGSGPKYQSYGVTVDLWSVGVVLHELLTGHLPGAHPDEYLRPSWRFTPRHPAFSPELRDLLSRLLSVKPRRRPQSCAQVAAHPWFAGFNWQALRDGTLPAPYVPAAHRPPSSGSGNLPRPRSYYSSASTAAASMRRAVGCSSSGLGGGAELLMPPLLEECGGGPGKMTSGADTEAKSNAVPVMGGSSSRRVMRSLTQGSGTRLVDSGGMADGAAARGPVRSSVQAATAAAVLTSASQGSDLWSRPSCPASPQAMRLSSAAAGGPPSHVADSSPANSFVLTRSASTWSSVAAAAARGTSAAAAEHGAAAVRPQRGSFDVPVAVGRLVGGGEHHHSNGVGMRVAGRYGSNNSSNCSAINEGGLGLLAAAAAMVSGHASPAAPSSWHGEANLCSSPAWSLGSATVCRFLGHSAPTSAAESTAATPATVPTTSIAATRGLTTHSNLTASNRSGDYPSNGAAGACPCPACSRGEAAASGLPCMCRHSGQGLRRGSLEASTESNTAAAAAAGAAPW</sequence>
<dbReference type="GO" id="GO:0005524">
    <property type="term" value="F:ATP binding"/>
    <property type="evidence" value="ECO:0007669"/>
    <property type="project" value="UniProtKB-KW"/>
</dbReference>
<feature type="region of interest" description="Disordered" evidence="6">
    <location>
        <begin position="601"/>
        <end position="621"/>
    </location>
</feature>
<feature type="non-terminal residue" evidence="8">
    <location>
        <position position="1"/>
    </location>
</feature>
<evidence type="ECO:0000256" key="1">
    <source>
        <dbReference type="ARBA" id="ARBA00022527"/>
    </source>
</evidence>
<evidence type="ECO:0000313" key="9">
    <source>
        <dbReference type="Proteomes" id="UP001054857"/>
    </source>
</evidence>
<dbReference type="PROSITE" id="PS00108">
    <property type="entry name" value="PROTEIN_KINASE_ST"/>
    <property type="match status" value="1"/>
</dbReference>